<protein>
    <submittedName>
        <fullName evidence="1">Uncharacterized protein</fullName>
    </submittedName>
</protein>
<keyword evidence="2" id="KW-1185">Reference proteome</keyword>
<proteinExistence type="predicted"/>
<evidence type="ECO:0000313" key="1">
    <source>
        <dbReference type="EMBL" id="KAK8217596.1"/>
    </source>
</evidence>
<accession>A0ACC3SKW3</accession>
<dbReference type="Proteomes" id="UP001320706">
    <property type="component" value="Unassembled WGS sequence"/>
</dbReference>
<name>A0ACC3SKW3_9PEZI</name>
<dbReference type="EMBL" id="JAMKPW020000005">
    <property type="protein sequence ID" value="KAK8217596.1"/>
    <property type="molecule type" value="Genomic_DNA"/>
</dbReference>
<evidence type="ECO:0000313" key="2">
    <source>
        <dbReference type="Proteomes" id="UP001320706"/>
    </source>
</evidence>
<gene>
    <name evidence="1" type="ORF">M8818_001355</name>
</gene>
<organism evidence="1 2">
    <name type="scientific">Zalaria obscura</name>
    <dbReference type="NCBI Taxonomy" id="2024903"/>
    <lineage>
        <taxon>Eukaryota</taxon>
        <taxon>Fungi</taxon>
        <taxon>Dikarya</taxon>
        <taxon>Ascomycota</taxon>
        <taxon>Pezizomycotina</taxon>
        <taxon>Dothideomycetes</taxon>
        <taxon>Dothideomycetidae</taxon>
        <taxon>Dothideales</taxon>
        <taxon>Zalariaceae</taxon>
        <taxon>Zalaria</taxon>
    </lineage>
</organism>
<sequence>MSDIRSLLRNERDSRRLTHPHASYTASGKLLCSLCSVPIKTESLWDSHTRSQQHVARVKALKSAPPPVEKRKRSEEEDEDREEVKRTKGAPEGFVPQGFFDEQDDGQEARVEKDGAAGADGVTAQAQDSTPAQAAVQVNEDEWAAFERDLAAPAPAADPVPHAGATISAAPMTAEEIAAQAREEQSQQRGRREVEAEEEREDATRALEEEFEQMESLEERVRRLREQRERLRMGSTTGAPAEMAEPVNGGGKMEVVEEAAEDDEDDDDEEEDFDDWQFALDCATLPWLECLFFLRKFPELNRPRRSAFAAKQRASVGLLSPVWQNTSSALVGVGLAISAKDPDELMAQSSAGGSFFLIPWRGQGLEVANGSGRTKSF</sequence>
<reference evidence="1" key="1">
    <citation type="submission" date="2024-02" db="EMBL/GenBank/DDBJ databases">
        <title>Metagenome Assembled Genome of Zalaria obscura JY119.</title>
        <authorList>
            <person name="Vighnesh L."/>
            <person name="Jagadeeshwari U."/>
            <person name="Venkata Ramana C."/>
            <person name="Sasikala C."/>
        </authorList>
    </citation>
    <scope>NUCLEOTIDE SEQUENCE</scope>
    <source>
        <strain evidence="1">JY119</strain>
    </source>
</reference>
<comment type="caution">
    <text evidence="1">The sequence shown here is derived from an EMBL/GenBank/DDBJ whole genome shotgun (WGS) entry which is preliminary data.</text>
</comment>